<proteinExistence type="predicted"/>
<accession>A0AAD1Y8W7</accession>
<reference evidence="1" key="1">
    <citation type="submission" date="2023-07" db="EMBL/GenBank/DDBJ databases">
        <authorList>
            <consortium name="AG Swart"/>
            <person name="Singh M."/>
            <person name="Singh A."/>
            <person name="Seah K."/>
            <person name="Emmerich C."/>
        </authorList>
    </citation>
    <scope>NUCLEOTIDE SEQUENCE</scope>
    <source>
        <strain evidence="1">DP1</strain>
    </source>
</reference>
<evidence type="ECO:0000313" key="1">
    <source>
        <dbReference type="EMBL" id="CAI2386545.1"/>
    </source>
</evidence>
<organism evidence="1 2">
    <name type="scientific">Euplotes crassus</name>
    <dbReference type="NCBI Taxonomy" id="5936"/>
    <lineage>
        <taxon>Eukaryota</taxon>
        <taxon>Sar</taxon>
        <taxon>Alveolata</taxon>
        <taxon>Ciliophora</taxon>
        <taxon>Intramacronucleata</taxon>
        <taxon>Spirotrichea</taxon>
        <taxon>Hypotrichia</taxon>
        <taxon>Euplotida</taxon>
        <taxon>Euplotidae</taxon>
        <taxon>Moneuplotes</taxon>
    </lineage>
</organism>
<keyword evidence="2" id="KW-1185">Reference proteome</keyword>
<dbReference type="Proteomes" id="UP001295684">
    <property type="component" value="Unassembled WGS sequence"/>
</dbReference>
<evidence type="ECO:0000313" key="2">
    <source>
        <dbReference type="Proteomes" id="UP001295684"/>
    </source>
</evidence>
<dbReference type="AlphaFoldDB" id="A0AAD1Y8W7"/>
<gene>
    <name evidence="1" type="ORF">ECRASSUSDP1_LOCUS28167</name>
</gene>
<sequence>MELECQLDKELWEIISQEPAFHDKLHESNYSACDEENDPQGCLEEANQKFGGVQDNEISPSYEEISLFDDNTLCTSKPNEFDDLIFTQYFCQERRLKDIGELNQSEKSEVYDNKDLKHNKKLSNKLSKISSPIDEVQNVFNYQSMVNSILDTSHAKPCSAELSCRKDVINKRIVRGFKRYIASLFDSKRIRPCRLKSSGAAFKRPMIQEAMRLNIINSNNNLSTNGYNEFVCWMAMSKNTQKTKILFDYSNQSIVLMQEILTKYSHSKLERLYQDKNIAELFLYFINNGLDEFIKACPDTKRDLYQRCCLEISNKFCKY</sequence>
<comment type="caution">
    <text evidence="1">The sequence shown here is derived from an EMBL/GenBank/DDBJ whole genome shotgun (WGS) entry which is preliminary data.</text>
</comment>
<name>A0AAD1Y8W7_EUPCR</name>
<dbReference type="EMBL" id="CAMPGE010029063">
    <property type="protein sequence ID" value="CAI2386545.1"/>
    <property type="molecule type" value="Genomic_DNA"/>
</dbReference>
<protein>
    <submittedName>
        <fullName evidence="1">Uncharacterized protein</fullName>
    </submittedName>
</protein>